<dbReference type="AlphaFoldDB" id="A0A6G0X326"/>
<accession>A0A6G0X326</accession>
<dbReference type="EMBL" id="VJMJ01000116">
    <property type="protein sequence ID" value="KAF0734289.1"/>
    <property type="molecule type" value="Genomic_DNA"/>
</dbReference>
<dbReference type="PROSITE" id="PS50195">
    <property type="entry name" value="PX"/>
    <property type="match status" value="1"/>
</dbReference>
<proteinExistence type="predicted"/>
<dbReference type="InterPro" id="IPR036871">
    <property type="entry name" value="PX_dom_sf"/>
</dbReference>
<dbReference type="VEuPathDB" id="FungiDB:AeMF1_001553"/>
<evidence type="ECO:0000259" key="1">
    <source>
        <dbReference type="PROSITE" id="PS50195"/>
    </source>
</evidence>
<evidence type="ECO:0000313" key="2">
    <source>
        <dbReference type="EMBL" id="KAF0734289.1"/>
    </source>
</evidence>
<dbReference type="Proteomes" id="UP000481153">
    <property type="component" value="Unassembled WGS sequence"/>
</dbReference>
<comment type="caution">
    <text evidence="2">The sequence shown here is derived from an EMBL/GenBank/DDBJ whole genome shotgun (WGS) entry which is preliminary data.</text>
</comment>
<gene>
    <name evidence="2" type="ORF">Ae201684_008972</name>
</gene>
<dbReference type="OrthoDB" id="68117at2759"/>
<sequence length="191" mass="21773">MHSLHPQRDAAAVVHERALSTSIISIIKEEHLLYGIMVQYLDRRWVIYKRYSEFRRLRESLLTLTSAAKCTCRCLHLPLSSLAFPKKKLFSTKSDQVASERRASLGRFLDVTLTLLGNSMLECEATDCPIVPLLKTFLQVQRHTHMMLTSTSVATDTSFVRKTLTTKRYGGEEFALSSCRDQVDMCVLSTR</sequence>
<keyword evidence="3" id="KW-1185">Reference proteome</keyword>
<organism evidence="2 3">
    <name type="scientific">Aphanomyces euteiches</name>
    <dbReference type="NCBI Taxonomy" id="100861"/>
    <lineage>
        <taxon>Eukaryota</taxon>
        <taxon>Sar</taxon>
        <taxon>Stramenopiles</taxon>
        <taxon>Oomycota</taxon>
        <taxon>Saprolegniomycetes</taxon>
        <taxon>Saprolegniales</taxon>
        <taxon>Verrucalvaceae</taxon>
        <taxon>Aphanomyces</taxon>
    </lineage>
</organism>
<feature type="domain" description="PX" evidence="1">
    <location>
        <begin position="12"/>
        <end position="144"/>
    </location>
</feature>
<dbReference type="Gene3D" id="3.30.1520.10">
    <property type="entry name" value="Phox-like domain"/>
    <property type="match status" value="1"/>
</dbReference>
<evidence type="ECO:0000313" key="3">
    <source>
        <dbReference type="Proteomes" id="UP000481153"/>
    </source>
</evidence>
<reference evidence="2 3" key="1">
    <citation type="submission" date="2019-07" db="EMBL/GenBank/DDBJ databases">
        <title>Genomics analysis of Aphanomyces spp. identifies a new class of oomycete effector associated with host adaptation.</title>
        <authorList>
            <person name="Gaulin E."/>
        </authorList>
    </citation>
    <scope>NUCLEOTIDE SEQUENCE [LARGE SCALE GENOMIC DNA]</scope>
    <source>
        <strain evidence="2 3">ATCC 201684</strain>
    </source>
</reference>
<dbReference type="GO" id="GO:0035091">
    <property type="term" value="F:phosphatidylinositol binding"/>
    <property type="evidence" value="ECO:0007669"/>
    <property type="project" value="InterPro"/>
</dbReference>
<name>A0A6G0X326_9STRA</name>
<dbReference type="SUPFAM" id="SSF64268">
    <property type="entry name" value="PX domain"/>
    <property type="match status" value="1"/>
</dbReference>
<dbReference type="Pfam" id="PF00787">
    <property type="entry name" value="PX"/>
    <property type="match status" value="1"/>
</dbReference>
<dbReference type="InterPro" id="IPR001683">
    <property type="entry name" value="PX_dom"/>
</dbReference>
<protein>
    <recommendedName>
        <fullName evidence="1">PX domain-containing protein</fullName>
    </recommendedName>
</protein>